<dbReference type="EMBL" id="JAMRDG010000001">
    <property type="protein sequence ID" value="KAJ3701071.1"/>
    <property type="molecule type" value="Genomic_DNA"/>
</dbReference>
<evidence type="ECO:0000259" key="1">
    <source>
        <dbReference type="Pfam" id="PF10536"/>
    </source>
</evidence>
<dbReference type="GO" id="GO:0010073">
    <property type="term" value="P:meristem maintenance"/>
    <property type="evidence" value="ECO:0007669"/>
    <property type="project" value="InterPro"/>
</dbReference>
<dbReference type="InterPro" id="IPR044824">
    <property type="entry name" value="MAIN-like"/>
</dbReference>
<sequence>MSGLPWDTRYERYVRMAGLYHLHQIGHIPTDHALISALAERWRQETHTFHFPVGEMTITLQDVAILLGLRIDGKALCYGTDCNWTAVVRDLLGRVDDNVGDRTFRRRSKVAIKISWLRKHFSVCPEKASDITVQQYARAYLLMLVGSLLFCDHSGDSISAIYLPLFEDFKKAGEYSWGSGVLAFLYKELCLATDIERKQFGGSVLLLQLWSWERLPMGRPRNRKKIRVPQPGEDIEERPPLGYGWSEYHKYADNVTCRVLESYRDEIDALNDGKVIWLPYQDKMHKLPSFCKRDSKLWGTTVPLIHFWIVEMYNPGRVARQLNCYQQIPPSFCNTMEELHRKKNGTGKDWVKEHRVYLQAWRKRDRCLIDQKPYDHSQHDEYMRWFSGAAILYLQPGGCT</sequence>
<dbReference type="Proteomes" id="UP001210211">
    <property type="component" value="Unassembled WGS sequence"/>
</dbReference>
<evidence type="ECO:0000313" key="3">
    <source>
        <dbReference type="Proteomes" id="UP001210211"/>
    </source>
</evidence>
<gene>
    <name evidence="2" type="ORF">LUZ61_004776</name>
</gene>
<proteinExistence type="predicted"/>
<comment type="caution">
    <text evidence="2">The sequence shown here is derived from an EMBL/GenBank/DDBJ whole genome shotgun (WGS) entry which is preliminary data.</text>
</comment>
<dbReference type="InterPro" id="IPR019557">
    <property type="entry name" value="AminoTfrase-like_pln_mobile"/>
</dbReference>
<dbReference type="Pfam" id="PF10536">
    <property type="entry name" value="PMD"/>
    <property type="match status" value="1"/>
</dbReference>
<evidence type="ECO:0000313" key="2">
    <source>
        <dbReference type="EMBL" id="KAJ3701071.1"/>
    </source>
</evidence>
<keyword evidence="3" id="KW-1185">Reference proteome</keyword>
<accession>A0AAD5ZNB7</accession>
<reference evidence="2 3" key="1">
    <citation type="journal article" date="2022" name="Cell">
        <title>Repeat-based holocentromeres influence genome architecture and karyotype evolution.</title>
        <authorList>
            <person name="Hofstatter P.G."/>
            <person name="Thangavel G."/>
            <person name="Lux T."/>
            <person name="Neumann P."/>
            <person name="Vondrak T."/>
            <person name="Novak P."/>
            <person name="Zhang M."/>
            <person name="Costa L."/>
            <person name="Castellani M."/>
            <person name="Scott A."/>
            <person name="Toegelov H."/>
            <person name="Fuchs J."/>
            <person name="Mata-Sucre Y."/>
            <person name="Dias Y."/>
            <person name="Vanzela A.L.L."/>
            <person name="Huettel B."/>
            <person name="Almeida C.C.S."/>
            <person name="Simkova H."/>
            <person name="Souza G."/>
            <person name="Pedrosa-Harand A."/>
            <person name="Macas J."/>
            <person name="Mayer K.F.X."/>
            <person name="Houben A."/>
            <person name="Marques A."/>
        </authorList>
    </citation>
    <scope>NUCLEOTIDE SEQUENCE [LARGE SCALE GENOMIC DNA]</scope>
    <source>
        <strain evidence="2">RhyTen1mFocal</strain>
    </source>
</reference>
<dbReference type="PANTHER" id="PTHR46033">
    <property type="entry name" value="PROTEIN MAIN-LIKE 2"/>
    <property type="match status" value="1"/>
</dbReference>
<dbReference type="PANTHER" id="PTHR46033:SF53">
    <property type="entry name" value="OS01G0531200 PROTEIN"/>
    <property type="match status" value="1"/>
</dbReference>
<dbReference type="AlphaFoldDB" id="A0AAD5ZNB7"/>
<protein>
    <recommendedName>
        <fullName evidence="1">Aminotransferase-like plant mobile domain-containing protein</fullName>
    </recommendedName>
</protein>
<organism evidence="2 3">
    <name type="scientific">Rhynchospora tenuis</name>
    <dbReference type="NCBI Taxonomy" id="198213"/>
    <lineage>
        <taxon>Eukaryota</taxon>
        <taxon>Viridiplantae</taxon>
        <taxon>Streptophyta</taxon>
        <taxon>Embryophyta</taxon>
        <taxon>Tracheophyta</taxon>
        <taxon>Spermatophyta</taxon>
        <taxon>Magnoliopsida</taxon>
        <taxon>Liliopsida</taxon>
        <taxon>Poales</taxon>
        <taxon>Cyperaceae</taxon>
        <taxon>Cyperoideae</taxon>
        <taxon>Rhynchosporeae</taxon>
        <taxon>Rhynchospora</taxon>
    </lineage>
</organism>
<name>A0AAD5ZNB7_9POAL</name>
<feature type="domain" description="Aminotransferase-like plant mobile" evidence="1">
    <location>
        <begin position="18"/>
        <end position="386"/>
    </location>
</feature>